<dbReference type="Proteomes" id="UP000294616">
    <property type="component" value="Unassembled WGS sequence"/>
</dbReference>
<dbReference type="CDD" id="cd07770">
    <property type="entry name" value="ASKHA_NBD_FGGY_GntK"/>
    <property type="match status" value="1"/>
</dbReference>
<protein>
    <submittedName>
        <fullName evidence="7">Gluconate kinase (FGGY family)</fullName>
    </submittedName>
</protein>
<evidence type="ECO:0000259" key="6">
    <source>
        <dbReference type="Pfam" id="PF02782"/>
    </source>
</evidence>
<comment type="caution">
    <text evidence="7">The sequence shown here is derived from an EMBL/GenBank/DDBJ whole genome shotgun (WGS) entry which is preliminary data.</text>
</comment>
<dbReference type="Gene3D" id="3.30.420.40">
    <property type="match status" value="2"/>
</dbReference>
<gene>
    <name evidence="7" type="ORF">C8N28_0310</name>
</gene>
<keyword evidence="2 4" id="KW-0808">Transferase</keyword>
<dbReference type="Pfam" id="PF00370">
    <property type="entry name" value="FGGY_N"/>
    <property type="match status" value="1"/>
</dbReference>
<sequence>MKYVLGIDIGTGSVKAVSVDLQCKSFETSQQYYSFNSPKPGYHEQDPEQIWAAFLESIKEIIIKIGSQPLAISLSSAMHSLLAVDKDCKPLSTMMTWADSRSSDIAKRLSDSAEGLAIYNDTGTPLHAMSPLCKLIWIKENQPELLNKAHKFISIKEYLWYKLFQEYKIDHSIASCTGLFDINKLTWHKSALALIGINNNVLSEPVPTDYTKEFNGTSQNPELGFLQAGIQFVIGASDGCLANLASMANKPGVAVMTIGTSGAIRIASKTPLPNEKSMPFSYILDRETFICGGPINNGGITLQWWLKNITEGKPTEESYDQLFKQIGEVPAGSSGLIFLPYLTGERAPIWDSESCGTFFGVKLQHGQQHFSRAVLEGVCYAMRDVLDTVQQNAEPITQINISGGFVKSDIWVQTLADITAKKLVVVQTEDASSVGAAFLAMKTLNLIQEYPTSNYANLKTIEPNPINSKIYSENFTIFRLLYSNLKETMHQFYQMNN</sequence>
<dbReference type="InterPro" id="IPR018484">
    <property type="entry name" value="FGGY_N"/>
</dbReference>
<proteinExistence type="inferred from homology"/>
<keyword evidence="8" id="KW-1185">Reference proteome</keyword>
<comment type="similarity">
    <text evidence="1 4">Belongs to the FGGY kinase family.</text>
</comment>
<dbReference type="OrthoDB" id="9805576at2"/>
<evidence type="ECO:0000256" key="2">
    <source>
        <dbReference type="ARBA" id="ARBA00022679"/>
    </source>
</evidence>
<dbReference type="RefSeq" id="WP_132220870.1">
    <property type="nucleotide sequence ID" value="NZ_SMGO01000001.1"/>
</dbReference>
<reference evidence="7 8" key="1">
    <citation type="submission" date="2019-03" db="EMBL/GenBank/DDBJ databases">
        <title>Genomic Encyclopedia of Archaeal and Bacterial Type Strains, Phase II (KMG-II): from individual species to whole genera.</title>
        <authorList>
            <person name="Goeker M."/>
        </authorList>
    </citation>
    <scope>NUCLEOTIDE SEQUENCE [LARGE SCALE GENOMIC DNA]</scope>
    <source>
        <strain evidence="7 8">DSM 22554</strain>
    </source>
</reference>
<evidence type="ECO:0000256" key="1">
    <source>
        <dbReference type="ARBA" id="ARBA00009156"/>
    </source>
</evidence>
<evidence type="ECO:0000256" key="4">
    <source>
        <dbReference type="RuleBase" id="RU003733"/>
    </source>
</evidence>
<dbReference type="Pfam" id="PF02782">
    <property type="entry name" value="FGGY_C"/>
    <property type="match status" value="1"/>
</dbReference>
<dbReference type="PROSITE" id="PS00933">
    <property type="entry name" value="FGGY_KINASES_1"/>
    <property type="match status" value="1"/>
</dbReference>
<dbReference type="InterPro" id="IPR000577">
    <property type="entry name" value="Carb_kinase_FGGY"/>
</dbReference>
<accession>A0A4R1M2E5</accession>
<dbReference type="GO" id="GO:0005975">
    <property type="term" value="P:carbohydrate metabolic process"/>
    <property type="evidence" value="ECO:0007669"/>
    <property type="project" value="InterPro"/>
</dbReference>
<dbReference type="PROSITE" id="PS00445">
    <property type="entry name" value="FGGY_KINASES_2"/>
    <property type="match status" value="1"/>
</dbReference>
<organism evidence="7 8">
    <name type="scientific">Albibacterium bauzanense</name>
    <dbReference type="NCBI Taxonomy" id="653929"/>
    <lineage>
        <taxon>Bacteria</taxon>
        <taxon>Pseudomonadati</taxon>
        <taxon>Bacteroidota</taxon>
        <taxon>Sphingobacteriia</taxon>
        <taxon>Sphingobacteriales</taxon>
        <taxon>Sphingobacteriaceae</taxon>
        <taxon>Albibacterium</taxon>
    </lineage>
</organism>
<dbReference type="GO" id="GO:0016773">
    <property type="term" value="F:phosphotransferase activity, alcohol group as acceptor"/>
    <property type="evidence" value="ECO:0007669"/>
    <property type="project" value="InterPro"/>
</dbReference>
<dbReference type="InterPro" id="IPR050406">
    <property type="entry name" value="FGGY_Carb_Kinase"/>
</dbReference>
<dbReference type="GO" id="GO:0016301">
    <property type="term" value="F:kinase activity"/>
    <property type="evidence" value="ECO:0007669"/>
    <property type="project" value="UniProtKB-KW"/>
</dbReference>
<dbReference type="AlphaFoldDB" id="A0A4R1M2E5"/>
<name>A0A4R1M2E5_9SPHI</name>
<evidence type="ECO:0000256" key="3">
    <source>
        <dbReference type="ARBA" id="ARBA00022777"/>
    </source>
</evidence>
<dbReference type="EMBL" id="SMGO01000001">
    <property type="protein sequence ID" value="TCK85014.1"/>
    <property type="molecule type" value="Genomic_DNA"/>
</dbReference>
<evidence type="ECO:0000313" key="7">
    <source>
        <dbReference type="EMBL" id="TCK85014.1"/>
    </source>
</evidence>
<dbReference type="PANTHER" id="PTHR43095">
    <property type="entry name" value="SUGAR KINASE"/>
    <property type="match status" value="1"/>
</dbReference>
<dbReference type="InterPro" id="IPR018485">
    <property type="entry name" value="FGGY_C"/>
</dbReference>
<evidence type="ECO:0000313" key="8">
    <source>
        <dbReference type="Proteomes" id="UP000294616"/>
    </source>
</evidence>
<dbReference type="PANTHER" id="PTHR43095:SF2">
    <property type="entry name" value="GLUCONOKINASE"/>
    <property type="match status" value="1"/>
</dbReference>
<evidence type="ECO:0000259" key="5">
    <source>
        <dbReference type="Pfam" id="PF00370"/>
    </source>
</evidence>
<dbReference type="InterPro" id="IPR043129">
    <property type="entry name" value="ATPase_NBD"/>
</dbReference>
<feature type="domain" description="Carbohydrate kinase FGGY N-terminal" evidence="5">
    <location>
        <begin position="3"/>
        <end position="244"/>
    </location>
</feature>
<feature type="domain" description="Carbohydrate kinase FGGY C-terminal" evidence="6">
    <location>
        <begin position="255"/>
        <end position="442"/>
    </location>
</feature>
<keyword evidence="3 4" id="KW-0418">Kinase</keyword>
<dbReference type="SUPFAM" id="SSF53067">
    <property type="entry name" value="Actin-like ATPase domain"/>
    <property type="match status" value="2"/>
</dbReference>
<dbReference type="PIRSF" id="PIRSF000538">
    <property type="entry name" value="GlpK"/>
    <property type="match status" value="1"/>
</dbReference>
<dbReference type="InterPro" id="IPR018483">
    <property type="entry name" value="Carb_kinase_FGGY_CS"/>
</dbReference>